<comment type="caution">
    <text evidence="1">The sequence shown here is derived from an EMBL/GenBank/DDBJ whole genome shotgun (WGS) entry which is preliminary data.</text>
</comment>
<reference evidence="1 2" key="1">
    <citation type="submission" date="2019-03" db="EMBL/GenBank/DDBJ databases">
        <title>Genomic Encyclopedia of Type Strains, Phase IV (KMG-IV): sequencing the most valuable type-strain genomes for metagenomic binning, comparative biology and taxonomic classification.</title>
        <authorList>
            <person name="Goeker M."/>
        </authorList>
    </citation>
    <scope>NUCLEOTIDE SEQUENCE [LARGE SCALE GENOMIC DNA]</scope>
    <source>
        <strain evidence="1 2">DSM 29487</strain>
    </source>
</reference>
<name>A0A4R3YK89_9FIRM</name>
<proteinExistence type="predicted"/>
<accession>A0A4R3YK89</accession>
<sequence>MEKQTRINKYKDLREEMKEEVAINQHQSVPAIDEDDDDFLAFLPRDEKPKLDDTLMEPLSYETLKKDNEEVRVALNEAKVNVGKEQYNTRLDILNKIKQEEHVPAHGGYVEEDIEEPHKK</sequence>
<dbReference type="EMBL" id="SMCQ01000024">
    <property type="protein sequence ID" value="TCV93135.1"/>
    <property type="molecule type" value="Genomic_DNA"/>
</dbReference>
<dbReference type="Proteomes" id="UP000295515">
    <property type="component" value="Unassembled WGS sequence"/>
</dbReference>
<protein>
    <submittedName>
        <fullName evidence="1">Uncharacterized protein</fullName>
    </submittedName>
</protein>
<dbReference type="RefSeq" id="WP_243646688.1">
    <property type="nucleotide sequence ID" value="NZ_JANKBF010000021.1"/>
</dbReference>
<evidence type="ECO:0000313" key="2">
    <source>
        <dbReference type="Proteomes" id="UP000295515"/>
    </source>
</evidence>
<keyword evidence="2" id="KW-1185">Reference proteome</keyword>
<dbReference type="AlphaFoldDB" id="A0A4R3YK89"/>
<dbReference type="GeneID" id="98917017"/>
<organism evidence="1 2">
    <name type="scientific">Longibaculum muris</name>
    <dbReference type="NCBI Taxonomy" id="1796628"/>
    <lineage>
        <taxon>Bacteria</taxon>
        <taxon>Bacillati</taxon>
        <taxon>Bacillota</taxon>
        <taxon>Erysipelotrichia</taxon>
        <taxon>Erysipelotrichales</taxon>
        <taxon>Coprobacillaceae</taxon>
        <taxon>Longibaculum</taxon>
    </lineage>
</organism>
<gene>
    <name evidence="1" type="ORF">EDD60_12456</name>
</gene>
<evidence type="ECO:0000313" key="1">
    <source>
        <dbReference type="EMBL" id="TCV93135.1"/>
    </source>
</evidence>